<dbReference type="InterPro" id="IPR052949">
    <property type="entry name" value="PA_immunity-related"/>
</dbReference>
<protein>
    <submittedName>
        <fullName evidence="1">Uncharacterized protein</fullName>
    </submittedName>
</protein>
<proteinExistence type="predicted"/>
<dbReference type="RefSeq" id="WP_114288906.1">
    <property type="nucleotide sequence ID" value="NZ_CP081461.1"/>
</dbReference>
<keyword evidence="2" id="KW-1185">Reference proteome</keyword>
<dbReference type="PANTHER" id="PTHR42999">
    <property type="entry name" value="ANTIBIOTIC RESISTANCE PROTEIN MCBG"/>
    <property type="match status" value="1"/>
</dbReference>
<reference evidence="1 2" key="1">
    <citation type="submission" date="2017-05" db="EMBL/GenBank/DDBJ databases">
        <title>Vagococcus spp. assemblies.</title>
        <authorList>
            <person name="Gulvik C.A."/>
        </authorList>
    </citation>
    <scope>NUCLEOTIDE SEQUENCE [LARGE SCALE GENOMIC DNA]</scope>
    <source>
        <strain evidence="1 2">NCFB 2497</strain>
    </source>
</reference>
<dbReference type="InterPro" id="IPR001646">
    <property type="entry name" value="5peptide_repeat"/>
</dbReference>
<dbReference type="GeneID" id="63145651"/>
<dbReference type="Gene3D" id="2.160.20.80">
    <property type="entry name" value="E3 ubiquitin-protein ligase SopA"/>
    <property type="match status" value="1"/>
</dbReference>
<accession>A0A369B447</accession>
<dbReference type="OrthoDB" id="9798656at2"/>
<dbReference type="PANTHER" id="PTHR42999:SF1">
    <property type="entry name" value="PENTAPEPTIDE REPEAT-CONTAINING PROTEIN"/>
    <property type="match status" value="1"/>
</dbReference>
<sequence>MPNFKIETPRIAHVLEETLPDYLEDEMMIKNQFIQDITYSSDSYQSLVFEKSHFKKFNVPSHTFNRFECVDCLFESCDFSNVEWIGAAFHRTVFKNCKLTGINFAESLLQNCEFIDCTINYASFNFAQLKRVVFTNCQLNESEFSEVKWNHLELEQCQLDKTNWVGTSLSKLNLSSCQFERLNLSPDLIRGFIVNYEQAITVGLTLGLVLDEPR</sequence>
<dbReference type="AlphaFoldDB" id="A0A369B447"/>
<dbReference type="EMBL" id="NGJX01000001">
    <property type="protein sequence ID" value="RSU05473.1"/>
    <property type="molecule type" value="Genomic_DNA"/>
</dbReference>
<dbReference type="Proteomes" id="UP000288197">
    <property type="component" value="Unassembled WGS sequence"/>
</dbReference>
<dbReference type="SUPFAM" id="SSF141571">
    <property type="entry name" value="Pentapeptide repeat-like"/>
    <property type="match status" value="1"/>
</dbReference>
<evidence type="ECO:0000313" key="1">
    <source>
        <dbReference type="EMBL" id="RSU05473.1"/>
    </source>
</evidence>
<comment type="caution">
    <text evidence="1">The sequence shown here is derived from an EMBL/GenBank/DDBJ whole genome shotgun (WGS) entry which is preliminary data.</text>
</comment>
<name>A0A369B447_9ENTE</name>
<evidence type="ECO:0000313" key="2">
    <source>
        <dbReference type="Proteomes" id="UP000288197"/>
    </source>
</evidence>
<gene>
    <name evidence="1" type="ORF">CBF32_00300</name>
</gene>
<dbReference type="Pfam" id="PF13599">
    <property type="entry name" value="Pentapeptide_4"/>
    <property type="match status" value="1"/>
</dbReference>
<organism evidence="1 2">
    <name type="scientific">Vagococcus fluvialis</name>
    <dbReference type="NCBI Taxonomy" id="2738"/>
    <lineage>
        <taxon>Bacteria</taxon>
        <taxon>Bacillati</taxon>
        <taxon>Bacillota</taxon>
        <taxon>Bacilli</taxon>
        <taxon>Lactobacillales</taxon>
        <taxon>Enterococcaceae</taxon>
        <taxon>Vagococcus</taxon>
    </lineage>
</organism>